<evidence type="ECO:0008006" key="3">
    <source>
        <dbReference type="Google" id="ProtNLM"/>
    </source>
</evidence>
<dbReference type="Proteomes" id="UP000238949">
    <property type="component" value="Unassembled WGS sequence"/>
</dbReference>
<evidence type="ECO:0000313" key="1">
    <source>
        <dbReference type="EMBL" id="PRO71095.1"/>
    </source>
</evidence>
<reference evidence="2" key="1">
    <citation type="journal article" date="2020" name="Int. J. Syst. Evol. Microbiol.">
        <title>Alteromonas alba sp. nov., a marine bacterium isolated from the seawater of the West Pacific Ocean.</title>
        <authorList>
            <person name="Sun C."/>
            <person name="Wu Y.-H."/>
            <person name="Xamxidin M."/>
            <person name="Cheng H."/>
            <person name="Xu X.-W."/>
        </authorList>
    </citation>
    <scope>NUCLEOTIDE SEQUENCE [LARGE SCALE GENOMIC DNA]</scope>
    <source>
        <strain evidence="2">190</strain>
    </source>
</reference>
<accession>A0A2S9V3Z4</accession>
<name>A0A2S9V3Z4_9ALTE</name>
<sequence length="71" mass="8209">MKNSVEYKFPTQPLAYRFLNTVKHFDAEQLVVKYGQTNHHVKVSYRIKTEGFDSTLGELDDLASQMEGEEV</sequence>
<comment type="caution">
    <text evidence="1">The sequence shown here is derived from an EMBL/GenBank/DDBJ whole genome shotgun (WGS) entry which is preliminary data.</text>
</comment>
<gene>
    <name evidence="1" type="ORF">C6Y40_23370</name>
</gene>
<evidence type="ECO:0000313" key="2">
    <source>
        <dbReference type="Proteomes" id="UP000238949"/>
    </source>
</evidence>
<protein>
    <recommendedName>
        <fullName evidence="3">DUF493 domain-containing protein</fullName>
    </recommendedName>
</protein>
<organism evidence="1 2">
    <name type="scientific">Alteromonas alba</name>
    <dbReference type="NCBI Taxonomy" id="2079529"/>
    <lineage>
        <taxon>Bacteria</taxon>
        <taxon>Pseudomonadati</taxon>
        <taxon>Pseudomonadota</taxon>
        <taxon>Gammaproteobacteria</taxon>
        <taxon>Alteromonadales</taxon>
        <taxon>Alteromonadaceae</taxon>
        <taxon>Alteromonas/Salinimonas group</taxon>
        <taxon>Alteromonas</taxon>
    </lineage>
</organism>
<dbReference type="RefSeq" id="WP_105936794.1">
    <property type="nucleotide sequence ID" value="NZ_PVNP01000214.1"/>
</dbReference>
<dbReference type="EMBL" id="PVNP01000214">
    <property type="protein sequence ID" value="PRO71095.1"/>
    <property type="molecule type" value="Genomic_DNA"/>
</dbReference>
<dbReference type="AlphaFoldDB" id="A0A2S9V3Z4"/>
<keyword evidence="2" id="KW-1185">Reference proteome</keyword>
<dbReference type="OrthoDB" id="6120633at2"/>
<proteinExistence type="predicted"/>